<reference evidence="2" key="1">
    <citation type="journal article" date="2014" name="Int. J. Syst. Evol. Microbiol.">
        <title>Complete genome sequence of Corynebacterium casei LMG S-19264T (=DSM 44701T), isolated from a smear-ripened cheese.</title>
        <authorList>
            <consortium name="US DOE Joint Genome Institute (JGI-PGF)"/>
            <person name="Walter F."/>
            <person name="Albersmeier A."/>
            <person name="Kalinowski J."/>
            <person name="Ruckert C."/>
        </authorList>
    </citation>
    <scope>NUCLEOTIDE SEQUENCE</scope>
    <source>
        <strain evidence="2">KCTC 42590</strain>
    </source>
</reference>
<feature type="transmembrane region" description="Helical" evidence="1">
    <location>
        <begin position="12"/>
        <end position="30"/>
    </location>
</feature>
<accession>A0A919E6L5</accession>
<sequence length="69" mass="7388">MKKETPKGRIINAVAWATSMIVVAVIISGSVDKSTAGFVILMQIVCWLIADMSITRTTGDMTCKSPSRG</sequence>
<keyword evidence="3" id="KW-1185">Reference proteome</keyword>
<keyword evidence="1" id="KW-0472">Membrane</keyword>
<comment type="caution">
    <text evidence="2">The sequence shown here is derived from an EMBL/GenBank/DDBJ whole genome shotgun (WGS) entry which is preliminary data.</text>
</comment>
<dbReference type="Proteomes" id="UP000630923">
    <property type="component" value="Unassembled WGS sequence"/>
</dbReference>
<feature type="transmembrane region" description="Helical" evidence="1">
    <location>
        <begin position="36"/>
        <end position="54"/>
    </location>
</feature>
<dbReference type="EMBL" id="BNCI01000002">
    <property type="protein sequence ID" value="GHF24328.1"/>
    <property type="molecule type" value="Genomic_DNA"/>
</dbReference>
<organism evidence="2 3">
    <name type="scientific">Kordiimonas sediminis</name>
    <dbReference type="NCBI Taxonomy" id="1735581"/>
    <lineage>
        <taxon>Bacteria</taxon>
        <taxon>Pseudomonadati</taxon>
        <taxon>Pseudomonadota</taxon>
        <taxon>Alphaproteobacteria</taxon>
        <taxon>Kordiimonadales</taxon>
        <taxon>Kordiimonadaceae</taxon>
        <taxon>Kordiimonas</taxon>
    </lineage>
</organism>
<gene>
    <name evidence="2" type="ORF">GCM10017044_18690</name>
</gene>
<keyword evidence="1" id="KW-1133">Transmembrane helix</keyword>
<dbReference type="RefSeq" id="WP_191252270.1">
    <property type="nucleotide sequence ID" value="NZ_BNCI01000002.1"/>
</dbReference>
<reference evidence="2" key="2">
    <citation type="submission" date="2020-09" db="EMBL/GenBank/DDBJ databases">
        <authorList>
            <person name="Sun Q."/>
            <person name="Kim S."/>
        </authorList>
    </citation>
    <scope>NUCLEOTIDE SEQUENCE</scope>
    <source>
        <strain evidence="2">KCTC 42590</strain>
    </source>
</reference>
<proteinExistence type="predicted"/>
<evidence type="ECO:0000313" key="3">
    <source>
        <dbReference type="Proteomes" id="UP000630923"/>
    </source>
</evidence>
<protein>
    <submittedName>
        <fullName evidence="2">Uncharacterized protein</fullName>
    </submittedName>
</protein>
<dbReference type="AlphaFoldDB" id="A0A919E6L5"/>
<evidence type="ECO:0000313" key="2">
    <source>
        <dbReference type="EMBL" id="GHF24328.1"/>
    </source>
</evidence>
<evidence type="ECO:0000256" key="1">
    <source>
        <dbReference type="SAM" id="Phobius"/>
    </source>
</evidence>
<keyword evidence="1" id="KW-0812">Transmembrane</keyword>
<name>A0A919E6L5_9PROT</name>